<reference evidence="2" key="1">
    <citation type="submission" date="2022-03" db="EMBL/GenBank/DDBJ databases">
        <title>Identification of a novel bacterium isolated from mangrove sediments.</title>
        <authorList>
            <person name="Pan X."/>
        </authorList>
    </citation>
    <scope>NUCLEOTIDE SEQUENCE</scope>
    <source>
        <strain evidence="2">B2637</strain>
    </source>
</reference>
<name>A0ABT0AI96_9SPHN</name>
<protein>
    <submittedName>
        <fullName evidence="2">Uncharacterized protein</fullName>
    </submittedName>
</protein>
<evidence type="ECO:0000313" key="2">
    <source>
        <dbReference type="EMBL" id="MCJ1962921.1"/>
    </source>
</evidence>
<dbReference type="EMBL" id="JALHAT010000074">
    <property type="protein sequence ID" value="MCJ1962921.1"/>
    <property type="molecule type" value="Genomic_DNA"/>
</dbReference>
<keyword evidence="3" id="KW-1185">Reference proteome</keyword>
<accession>A0ABT0AI96</accession>
<feature type="signal peptide" evidence="1">
    <location>
        <begin position="1"/>
        <end position="24"/>
    </location>
</feature>
<keyword evidence="1" id="KW-0732">Signal</keyword>
<gene>
    <name evidence="2" type="ORF">MTR65_19740</name>
</gene>
<sequence length="620" mass="67751">MKSEYGFSCLAAISFLLISPVAHAEIYTMEPDQPETEGSTYYWRPSPGDMQHPGNMIRVNLDLPKGYTPRGTHLASDSGYTLTGNVEWAFSGCGARANPCIERQYWGIPNATFDVSWRMWGETTAIERSRRRRFGQVTSDADGNFQMTAPLPNGGRRFDPATPNQLTLHVDALRYQDRAYPEGRPLSAAPNTFFVPFSKQLELRFFVDDFHVTEIRSSTNHVTPGQEIAISGKLDVEDAFAAGRSLANAIAQASYSGNVIGQFPVAADGRFSGRIAPPRLDGDYLVEVTGVLDGQQSVGRSFYLVRNDEINPNAAVKHAEAAEMYNGLDAANLTFDTNLAARRGTQAATAKNDLVALHCDMVKRVRPLLQSGVAMDTKASVLAMLAEYEDRILSGASSPREAVVSLYRDLSNDPSAQVCQYSELDLFSNENAEQSHFLAPFIETGTTNVYLGFMNRIFAKAGLSLKEPLPFGKIDLSATWMAPIGNGAQRPVSVVDFAHLQSDRTPMLIALVERGVGAFAPVSVASGAPAAAAAASARRRPSLSEDERKAVRKLYRELMAYRYFGEGVLSAGTVAELLDVQGFGSDRQAWLVGAFEELFALRLDIAPVQSGYRFTFAHFS</sequence>
<organism evidence="2 3">
    <name type="scientific">Novosphingobium mangrovi</name>
    <name type="common">ex Hu et al. 2023</name>
    <dbReference type="NCBI Taxonomy" id="2930094"/>
    <lineage>
        <taxon>Bacteria</taxon>
        <taxon>Pseudomonadati</taxon>
        <taxon>Pseudomonadota</taxon>
        <taxon>Alphaproteobacteria</taxon>
        <taxon>Sphingomonadales</taxon>
        <taxon>Sphingomonadaceae</taxon>
        <taxon>Novosphingobium</taxon>
    </lineage>
</organism>
<dbReference type="Proteomes" id="UP001162802">
    <property type="component" value="Unassembled WGS sequence"/>
</dbReference>
<evidence type="ECO:0000256" key="1">
    <source>
        <dbReference type="SAM" id="SignalP"/>
    </source>
</evidence>
<feature type="chain" id="PRO_5045169409" evidence="1">
    <location>
        <begin position="25"/>
        <end position="620"/>
    </location>
</feature>
<comment type="caution">
    <text evidence="2">The sequence shown here is derived from an EMBL/GenBank/DDBJ whole genome shotgun (WGS) entry which is preliminary data.</text>
</comment>
<evidence type="ECO:0000313" key="3">
    <source>
        <dbReference type="Proteomes" id="UP001162802"/>
    </source>
</evidence>
<dbReference type="RefSeq" id="WP_243803255.1">
    <property type="nucleotide sequence ID" value="NZ_JALHAT010000074.1"/>
</dbReference>
<proteinExistence type="predicted"/>